<keyword evidence="2" id="KW-0175">Coiled coil</keyword>
<feature type="region of interest" description="Disordered" evidence="3">
    <location>
        <begin position="518"/>
        <end position="547"/>
    </location>
</feature>
<dbReference type="Proteomes" id="UP001583172">
    <property type="component" value="Unassembled WGS sequence"/>
</dbReference>
<proteinExistence type="inferred from homology"/>
<dbReference type="PANTHER" id="PTHR16127:SF13">
    <property type="entry name" value="GH01188P"/>
    <property type="match status" value="1"/>
</dbReference>
<feature type="region of interest" description="Disordered" evidence="3">
    <location>
        <begin position="1"/>
        <end position="59"/>
    </location>
</feature>
<keyword evidence="5" id="KW-1185">Reference proteome</keyword>
<evidence type="ECO:0000313" key="4">
    <source>
        <dbReference type="EMBL" id="KAL1840364.1"/>
    </source>
</evidence>
<comment type="similarity">
    <text evidence="1">Belongs to the taxilin family.</text>
</comment>
<sequence>MASETTTAQPLTPAVNGDAAPTNGHGPAGNVASAAAPPATPVKKGKQKKAPEPNEASKLIAQRISQLELDAAGEKDQEAEIEREVRKANRELHHQTSKMSDIQKIEHLTKRCSDLLAEMKRHERESIKNKKRGDQLQKDKDNSRNELNKTVSLKEKLEKLCRELQKENNKLKNENKTLSDTQIRSQNTWDERYSGLLRRLDEYQEEKDNPRKQVVDMEVEDLFRQRFKSFIDQYELRELHFHSQMRTKELEVQYNLARYEREKKNYEAELARSRQLNAQVQTFSKTEAELRQQLNVYVDKFKQVEDTLNNSNDLFMTFRKEMEDMSKKTKRLERENENLKRKHDQVNGNILKMAEERNKNLSEIEELKKKCEKLNGIIKQMQQQGRGIPQGMAGTVENGYTAGDLEGDESDYDDEDEEEYEEGEDEEVSEEGDEYDDETEDEQQAQAQAQAQPQTIVAGSEAMELRGPPILLDNRGLAFPGTPLDLGPDELPPLLPAPASMPDFIELEIPVPDEAYASMGPVVYGPPPPPPPAPNPPQQQQQQQKQQ</sequence>
<dbReference type="Pfam" id="PF09728">
    <property type="entry name" value="Taxilin"/>
    <property type="match status" value="1"/>
</dbReference>
<feature type="compositionally biased region" description="Low complexity" evidence="3">
    <location>
        <begin position="28"/>
        <end position="37"/>
    </location>
</feature>
<dbReference type="Gene3D" id="1.10.287.950">
    <property type="entry name" value="Methyl-accepting chemotaxis protein"/>
    <property type="match status" value="1"/>
</dbReference>
<evidence type="ECO:0000313" key="5">
    <source>
        <dbReference type="Proteomes" id="UP001583172"/>
    </source>
</evidence>
<evidence type="ECO:0008006" key="6">
    <source>
        <dbReference type="Google" id="ProtNLM"/>
    </source>
</evidence>
<evidence type="ECO:0000256" key="2">
    <source>
        <dbReference type="SAM" id="Coils"/>
    </source>
</evidence>
<protein>
    <recommendedName>
        <fullName evidence="6">Muscle-derived protein (Neurite-outgrowth-promoting)</fullName>
    </recommendedName>
</protein>
<feature type="compositionally biased region" description="Low complexity" evidence="3">
    <location>
        <begin position="538"/>
        <end position="547"/>
    </location>
</feature>
<accession>A0ABR3VF46</accession>
<feature type="coiled-coil region" evidence="2">
    <location>
        <begin position="249"/>
        <end position="279"/>
    </location>
</feature>
<organism evidence="4 5">
    <name type="scientific">Humicola insolens</name>
    <name type="common">Soft-rot fungus</name>
    <dbReference type="NCBI Taxonomy" id="85995"/>
    <lineage>
        <taxon>Eukaryota</taxon>
        <taxon>Fungi</taxon>
        <taxon>Dikarya</taxon>
        <taxon>Ascomycota</taxon>
        <taxon>Pezizomycotina</taxon>
        <taxon>Sordariomycetes</taxon>
        <taxon>Sordariomycetidae</taxon>
        <taxon>Sordariales</taxon>
        <taxon>Chaetomiaceae</taxon>
        <taxon>Mycothermus</taxon>
    </lineage>
</organism>
<gene>
    <name evidence="4" type="ORF">VTJ49DRAFT_537</name>
</gene>
<evidence type="ECO:0000256" key="3">
    <source>
        <dbReference type="SAM" id="MobiDB-lite"/>
    </source>
</evidence>
<name>A0ABR3VF46_HUMIN</name>
<feature type="compositionally biased region" description="Pro residues" evidence="3">
    <location>
        <begin position="524"/>
        <end position="537"/>
    </location>
</feature>
<dbReference type="PANTHER" id="PTHR16127">
    <property type="entry name" value="TAXILIN"/>
    <property type="match status" value="1"/>
</dbReference>
<reference evidence="4 5" key="1">
    <citation type="journal article" date="2024" name="Commun. Biol.">
        <title>Comparative genomic analysis of thermophilic fungi reveals convergent evolutionary adaptations and gene losses.</title>
        <authorList>
            <person name="Steindorff A.S."/>
            <person name="Aguilar-Pontes M.V."/>
            <person name="Robinson A.J."/>
            <person name="Andreopoulos B."/>
            <person name="LaButti K."/>
            <person name="Kuo A."/>
            <person name="Mondo S."/>
            <person name="Riley R."/>
            <person name="Otillar R."/>
            <person name="Haridas S."/>
            <person name="Lipzen A."/>
            <person name="Grimwood J."/>
            <person name="Schmutz J."/>
            <person name="Clum A."/>
            <person name="Reid I.D."/>
            <person name="Moisan M.C."/>
            <person name="Butler G."/>
            <person name="Nguyen T.T.M."/>
            <person name="Dewar K."/>
            <person name="Conant G."/>
            <person name="Drula E."/>
            <person name="Henrissat B."/>
            <person name="Hansel C."/>
            <person name="Singer S."/>
            <person name="Hutchinson M.I."/>
            <person name="de Vries R.P."/>
            <person name="Natvig D.O."/>
            <person name="Powell A.J."/>
            <person name="Tsang A."/>
            <person name="Grigoriev I.V."/>
        </authorList>
    </citation>
    <scope>NUCLEOTIDE SEQUENCE [LARGE SCALE GENOMIC DNA]</scope>
    <source>
        <strain evidence="4 5">CBS 620.91</strain>
    </source>
</reference>
<dbReference type="EMBL" id="JAZGSY010000116">
    <property type="protein sequence ID" value="KAL1840364.1"/>
    <property type="molecule type" value="Genomic_DNA"/>
</dbReference>
<dbReference type="InterPro" id="IPR026183">
    <property type="entry name" value="Taxilin_fam"/>
</dbReference>
<evidence type="ECO:0000256" key="1">
    <source>
        <dbReference type="ARBA" id="ARBA00009550"/>
    </source>
</evidence>
<feature type="region of interest" description="Disordered" evidence="3">
    <location>
        <begin position="382"/>
        <end position="460"/>
    </location>
</feature>
<feature type="compositionally biased region" description="Acidic residues" evidence="3">
    <location>
        <begin position="405"/>
        <end position="443"/>
    </location>
</feature>
<comment type="caution">
    <text evidence="4">The sequence shown here is derived from an EMBL/GenBank/DDBJ whole genome shotgun (WGS) entry which is preliminary data.</text>
</comment>
<feature type="region of interest" description="Disordered" evidence="3">
    <location>
        <begin position="122"/>
        <end position="149"/>
    </location>
</feature>
<feature type="compositionally biased region" description="Polar residues" evidence="3">
    <location>
        <begin position="1"/>
        <end position="10"/>
    </location>
</feature>